<feature type="transmembrane region" description="Helical" evidence="1">
    <location>
        <begin position="12"/>
        <end position="39"/>
    </location>
</feature>
<dbReference type="EMBL" id="CP019645">
    <property type="protein sequence ID" value="AQQ59122.1"/>
    <property type="molecule type" value="Genomic_DNA"/>
</dbReference>
<feature type="transmembrane region" description="Helical" evidence="1">
    <location>
        <begin position="59"/>
        <end position="81"/>
    </location>
</feature>
<dbReference type="RefSeq" id="WP_004088515.1">
    <property type="nucleotide sequence ID" value="NZ_CAOUIW010000010.1"/>
</dbReference>
<dbReference type="PANTHER" id="PTHR31876:SF26">
    <property type="entry name" value="PROTEIN LIKE COV 2"/>
    <property type="match status" value="1"/>
</dbReference>
<dbReference type="GeneID" id="60657362"/>
<evidence type="ECO:0000313" key="4">
    <source>
        <dbReference type="Proteomes" id="UP000029870"/>
    </source>
</evidence>
<dbReference type="STRING" id="37372.XJ32_02245"/>
<dbReference type="Proteomes" id="UP000188298">
    <property type="component" value="Chromosome"/>
</dbReference>
<evidence type="ECO:0000313" key="5">
    <source>
        <dbReference type="Proteomes" id="UP000188298"/>
    </source>
</evidence>
<reference evidence="2 5" key="2">
    <citation type="submission" date="2017-02" db="EMBL/GenBank/DDBJ databases">
        <title>Whole genome sequencing of Helicobacter bilis strain AAQJH.</title>
        <authorList>
            <person name="Conlan S."/>
            <person name="Thomas P.J."/>
            <person name="Mullikin J."/>
            <person name="Palmore T.N."/>
            <person name="Frank K.M."/>
            <person name="Segre J.A."/>
        </authorList>
    </citation>
    <scope>NUCLEOTIDE SEQUENCE [LARGE SCALE GENOMIC DNA]</scope>
    <source>
        <strain evidence="2 5">AAQJH</strain>
    </source>
</reference>
<dbReference type="InterPro" id="IPR007462">
    <property type="entry name" value="COV1-like"/>
</dbReference>
<keyword evidence="1" id="KW-0472">Membrane</keyword>
<name>A0A1Q2LGQ4_9HELI</name>
<keyword evidence="1" id="KW-1133">Transmembrane helix</keyword>
<protein>
    <submittedName>
        <fullName evidence="3">DUF502 domain-containing protein</fullName>
    </submittedName>
</protein>
<gene>
    <name evidence="3" type="ORF">LS77_002140</name>
    <name evidence="2" type="ORF">XJ32_02245</name>
</gene>
<evidence type="ECO:0000256" key="1">
    <source>
        <dbReference type="SAM" id="Phobius"/>
    </source>
</evidence>
<dbReference type="KEGG" id="hbl:XJ32_02245"/>
<reference evidence="3" key="3">
    <citation type="submission" date="2018-04" db="EMBL/GenBank/DDBJ databases">
        <authorList>
            <person name="Sheh A."/>
            <person name="Shen Z."/>
            <person name="Mannion A.J."/>
            <person name="Fox J.G."/>
        </authorList>
    </citation>
    <scope>NUCLEOTIDE SEQUENCE</scope>
    <source>
        <strain evidence="3">Missouri</strain>
    </source>
</reference>
<dbReference type="Pfam" id="PF04367">
    <property type="entry name" value="DUF502"/>
    <property type="match status" value="1"/>
</dbReference>
<accession>A0A1Q2LGQ4</accession>
<evidence type="ECO:0000313" key="2">
    <source>
        <dbReference type="EMBL" id="AQQ59122.1"/>
    </source>
</evidence>
<dbReference type="AlphaFoldDB" id="A0A1Q2LGQ4"/>
<dbReference type="PANTHER" id="PTHR31876">
    <property type="entry name" value="COV-LIKE PROTEIN 1"/>
    <property type="match status" value="1"/>
</dbReference>
<evidence type="ECO:0000313" key="3">
    <source>
        <dbReference type="EMBL" id="TLE05737.1"/>
    </source>
</evidence>
<keyword evidence="1" id="KW-0812">Transmembrane</keyword>
<proteinExistence type="predicted"/>
<dbReference type="Proteomes" id="UP000029870">
    <property type="component" value="Unassembled WGS sequence"/>
</dbReference>
<sequence length="194" mass="21748">MNAIFRILGKGIMVILPFAVVVWLLFFLFGILEGIWILILDMVHFIVKKIANENLDTTLPSIVVSIGLLLVMFAIILYIGYKFEKRQNAIFVKLGEWVLSKIPVMGSVYYTIKDLVSMIGGSSKDKYLGVAYVTIGEGEILGFITKEEGEYFWVFCPLTPPTSGLLLRIHKDKLKKSSMSVSDGLKKVVSFGMK</sequence>
<reference evidence="3 4" key="1">
    <citation type="journal article" date="2014" name="Genome Announc.">
        <title>Draft genome sequences of eight enterohepatic helicobacter species isolated from both laboratory and wild rodents.</title>
        <authorList>
            <person name="Sheh A."/>
            <person name="Shen Z."/>
            <person name="Fox J.G."/>
        </authorList>
    </citation>
    <scope>NUCLEOTIDE SEQUENCE [LARGE SCALE GENOMIC DNA]</scope>
    <source>
        <strain evidence="3 4">Missouri</strain>
    </source>
</reference>
<dbReference type="EMBL" id="JRPH02000005">
    <property type="protein sequence ID" value="TLE05737.1"/>
    <property type="molecule type" value="Genomic_DNA"/>
</dbReference>
<organism evidence="2 5">
    <name type="scientific">Helicobacter bilis</name>
    <dbReference type="NCBI Taxonomy" id="37372"/>
    <lineage>
        <taxon>Bacteria</taxon>
        <taxon>Pseudomonadati</taxon>
        <taxon>Campylobacterota</taxon>
        <taxon>Epsilonproteobacteria</taxon>
        <taxon>Campylobacterales</taxon>
        <taxon>Helicobacteraceae</taxon>
        <taxon>Helicobacter</taxon>
    </lineage>
</organism>